<dbReference type="Proteomes" id="UP000290189">
    <property type="component" value="Unassembled WGS sequence"/>
</dbReference>
<evidence type="ECO:0000256" key="1">
    <source>
        <dbReference type="ARBA" id="ARBA00004123"/>
    </source>
</evidence>
<evidence type="ECO:0000256" key="2">
    <source>
        <dbReference type="ARBA" id="ARBA00004496"/>
    </source>
</evidence>
<comment type="subcellular location">
    <subcellularLocation>
        <location evidence="2">Cytoplasm</location>
    </subcellularLocation>
    <subcellularLocation>
        <location evidence="1">Nucleus</location>
    </subcellularLocation>
</comment>
<gene>
    <name evidence="9" type="ORF">PLBR_LOCUS7383</name>
</gene>
<dbReference type="Gene3D" id="1.25.10.10">
    <property type="entry name" value="Leucine-rich Repeat Variant"/>
    <property type="match status" value="2"/>
</dbReference>
<evidence type="ECO:0000313" key="9">
    <source>
        <dbReference type="EMBL" id="SPR00168.1"/>
    </source>
</evidence>
<proteinExistence type="inferred from homology"/>
<dbReference type="InterPro" id="IPR044189">
    <property type="entry name" value="XPO4/7-like"/>
</dbReference>
<sequence length="995" mass="110010">MSGDGVDLLLAACATSGAAGAPGQQARQWLLDLERSHRPYQLCFQAISTAAGSQPESIRATVVFQCLSTMLHALEREWASLSSEEIGWIEREVEQLLRCEWISTPVLNQATYMLAVVAKRSWDVRDEEQRARAVTDKLAHLLSSVDHTSHRIGLALSHSLVTEFSSRHGSSLNLRWESHVVCHRSFERHVLQPMFCLLLHWLQVHSNAADELRLVEKALSVLLACLSWSFEETLSTEKLALRCMQPVSPSNEPEVGQVAFRPGRTWREVLLGQGSIIDFFASLHGRLFRARLPGSHCRLVRQVIIQLASLTGRVFPVDDDGAARRMQLMESLYWTCSGNADPFLDGLGNLTLALVPSCSEASQLDTWMSESFDIALDCWSVCLAHSPTGNAKVAEGCKTIFNRYVQYRLDAAQSANYDSEPDEQFCHLQSSLIYNDEQLRSIALLARPSAGVCLTHLSASLLEAAGAPVSDDAHERVCILATLLINVLADEAHPGELSLIPENVLQEPVEPVHRAIRSLLAVVDMQCRMLSTEEGRSSLSPLSCVLSEIENTPVELLIEFSYGVVFVWQFEIDASKLASEMVLQLTSIQPLRAILSRSHGWQSFVSVVHSMLSNSPPLSVPSEVLVMLSAAVSRVSILEASVASHFDMLCSHIKRLCQHRGHEHIDIVADILCGMAQCSGRLCSLRTFPVIIEVIDLVVTEHCTPTTSLLAMFNAVAVAIVPFLDHDRAVRFFRGCLRLINAFSATQADRIKAFSQDGSPSLFDDDDDYFEALLCLLNHCAAKDLFDFGPDSVTVGSDAAFLGLCLLLPMLSPSSLQQHPSVCTKIYDLLSELIVSSPDKIAMIAPAQQEAVVHAIEFSLSTSVQEKVTLAGLHALKSLADYLLEVGREISPGLTGSIPRFQQRILQMILFEQISDALFNPLADVLYPLIQVDTDAFQSSVRGFISQVADQRTRARIADGFNVLVTGRSDQRNRFHFRDNARLFVQECRSFLQTK</sequence>
<dbReference type="EMBL" id="OVEO01000013">
    <property type="protein sequence ID" value="SPR00168.1"/>
    <property type="molecule type" value="Genomic_DNA"/>
</dbReference>
<evidence type="ECO:0000313" key="10">
    <source>
        <dbReference type="Proteomes" id="UP000290189"/>
    </source>
</evidence>
<evidence type="ECO:0000256" key="7">
    <source>
        <dbReference type="ARBA" id="ARBA00023242"/>
    </source>
</evidence>
<dbReference type="AlphaFoldDB" id="A0A3P3YIZ2"/>
<evidence type="ECO:0000256" key="4">
    <source>
        <dbReference type="ARBA" id="ARBA00022448"/>
    </source>
</evidence>
<keyword evidence="7" id="KW-0539">Nucleus</keyword>
<reference evidence="9 10" key="1">
    <citation type="submission" date="2018-03" db="EMBL/GenBank/DDBJ databases">
        <authorList>
            <person name="Fogelqvist J."/>
        </authorList>
    </citation>
    <scope>NUCLEOTIDE SEQUENCE [LARGE SCALE GENOMIC DNA]</scope>
</reference>
<evidence type="ECO:0000256" key="8">
    <source>
        <dbReference type="ARBA" id="ARBA00040444"/>
    </source>
</evidence>
<accession>A0A3P3YIZ2</accession>
<dbReference type="GO" id="GO:0005643">
    <property type="term" value="C:nuclear pore"/>
    <property type="evidence" value="ECO:0007669"/>
    <property type="project" value="TreeGrafter"/>
</dbReference>
<keyword evidence="5" id="KW-0963">Cytoplasm</keyword>
<dbReference type="SUPFAM" id="SSF48371">
    <property type="entry name" value="ARM repeat"/>
    <property type="match status" value="1"/>
</dbReference>
<dbReference type="InterPro" id="IPR011989">
    <property type="entry name" value="ARM-like"/>
</dbReference>
<protein>
    <recommendedName>
        <fullName evidence="8">Exportin-4</fullName>
    </recommendedName>
</protein>
<evidence type="ECO:0000256" key="3">
    <source>
        <dbReference type="ARBA" id="ARBA00009466"/>
    </source>
</evidence>
<dbReference type="InterPro" id="IPR016024">
    <property type="entry name" value="ARM-type_fold"/>
</dbReference>
<dbReference type="GO" id="GO:0005049">
    <property type="term" value="F:nuclear export signal receptor activity"/>
    <property type="evidence" value="ECO:0007669"/>
    <property type="project" value="InterPro"/>
</dbReference>
<organism evidence="9 10">
    <name type="scientific">Plasmodiophora brassicae</name>
    <name type="common">Clubroot disease agent</name>
    <dbReference type="NCBI Taxonomy" id="37360"/>
    <lineage>
        <taxon>Eukaryota</taxon>
        <taxon>Sar</taxon>
        <taxon>Rhizaria</taxon>
        <taxon>Endomyxa</taxon>
        <taxon>Phytomyxea</taxon>
        <taxon>Plasmodiophorida</taxon>
        <taxon>Plasmodiophoridae</taxon>
        <taxon>Plasmodiophora</taxon>
    </lineage>
</organism>
<evidence type="ECO:0000256" key="6">
    <source>
        <dbReference type="ARBA" id="ARBA00022927"/>
    </source>
</evidence>
<evidence type="ECO:0000256" key="5">
    <source>
        <dbReference type="ARBA" id="ARBA00022490"/>
    </source>
</evidence>
<keyword evidence="9" id="KW-0496">Mitochondrion</keyword>
<dbReference type="GO" id="GO:0006611">
    <property type="term" value="P:protein export from nucleus"/>
    <property type="evidence" value="ECO:0007669"/>
    <property type="project" value="TreeGrafter"/>
</dbReference>
<geneLocation type="mitochondrion" evidence="9"/>
<comment type="similarity">
    <text evidence="3">Belongs to the exportin family.</text>
</comment>
<dbReference type="PANTHER" id="PTHR12596:SF1">
    <property type="entry name" value="EXPORTIN-4"/>
    <property type="match status" value="1"/>
</dbReference>
<keyword evidence="6" id="KW-0653">Protein transport</keyword>
<dbReference type="GO" id="GO:0005737">
    <property type="term" value="C:cytoplasm"/>
    <property type="evidence" value="ECO:0007669"/>
    <property type="project" value="UniProtKB-SubCell"/>
</dbReference>
<keyword evidence="4" id="KW-0813">Transport</keyword>
<name>A0A3P3YIZ2_PLABS</name>
<dbReference type="PANTHER" id="PTHR12596">
    <property type="entry name" value="EXPORTIN 4,7-RELATED"/>
    <property type="match status" value="1"/>
</dbReference>